<dbReference type="PANTHER" id="PTHR43264:SF1">
    <property type="entry name" value="INOSINE_URIDINE-PREFERRING NUCLEOSIDE HYDROLASE DOMAIN-CONTAINING PROTEIN"/>
    <property type="match status" value="1"/>
</dbReference>
<keyword evidence="1" id="KW-0732">Signal</keyword>
<dbReference type="PANTHER" id="PTHR43264">
    <property type="match status" value="1"/>
</dbReference>
<sequence length="282" mass="30894">MKPLSIIFFTLTFAVTIPFAHSKGLVIDTYLFSDVDDAGALLLAATSPDMDLLAVNGRSNLPIGIPRPLTNATFFDSWFYELGEYASKVAFHFSGGTLPWGRAEDAWDPVALYRKSLAEAEDGSVTIVSIGFLDNLSALLNSTANIYSNFTGLVVMGGGYPSGRSWNFWGSNASPTAHAINSWEGRVVFLGDDVGKDVLCGAPLMSQGPEDDPVRMAYIYYSYYNPRPSWDPLTVLYAIYGLGGLFEFGSEYGCNHVERDGTNRWVWDEEVRNPTFPEAQGG</sequence>
<dbReference type="SUPFAM" id="SSF53590">
    <property type="entry name" value="Nucleoside hydrolase"/>
    <property type="match status" value="1"/>
</dbReference>
<evidence type="ECO:0000256" key="1">
    <source>
        <dbReference type="SAM" id="SignalP"/>
    </source>
</evidence>
<dbReference type="EMBL" id="MU860239">
    <property type="protein sequence ID" value="KAK4235770.1"/>
    <property type="molecule type" value="Genomic_DNA"/>
</dbReference>
<dbReference type="Gene3D" id="3.90.245.10">
    <property type="entry name" value="Ribonucleoside hydrolase-like"/>
    <property type="match status" value="1"/>
</dbReference>
<gene>
    <name evidence="2" type="ORF">C8A03DRAFT_36357</name>
</gene>
<dbReference type="AlphaFoldDB" id="A0AAN7C5V2"/>
<reference evidence="2" key="1">
    <citation type="journal article" date="2023" name="Mol. Phylogenet. Evol.">
        <title>Genome-scale phylogeny and comparative genomics of the fungal order Sordariales.</title>
        <authorList>
            <person name="Hensen N."/>
            <person name="Bonometti L."/>
            <person name="Westerberg I."/>
            <person name="Brannstrom I.O."/>
            <person name="Guillou S."/>
            <person name="Cros-Aarteil S."/>
            <person name="Calhoun S."/>
            <person name="Haridas S."/>
            <person name="Kuo A."/>
            <person name="Mondo S."/>
            <person name="Pangilinan J."/>
            <person name="Riley R."/>
            <person name="LaButti K."/>
            <person name="Andreopoulos B."/>
            <person name="Lipzen A."/>
            <person name="Chen C."/>
            <person name="Yan M."/>
            <person name="Daum C."/>
            <person name="Ng V."/>
            <person name="Clum A."/>
            <person name="Steindorff A."/>
            <person name="Ohm R.A."/>
            <person name="Martin F."/>
            <person name="Silar P."/>
            <person name="Natvig D.O."/>
            <person name="Lalanne C."/>
            <person name="Gautier V."/>
            <person name="Ament-Velasquez S.L."/>
            <person name="Kruys A."/>
            <person name="Hutchinson M.I."/>
            <person name="Powell A.J."/>
            <person name="Barry K."/>
            <person name="Miller A.N."/>
            <person name="Grigoriev I.V."/>
            <person name="Debuchy R."/>
            <person name="Gladieux P."/>
            <person name="Hiltunen Thoren M."/>
            <person name="Johannesson H."/>
        </authorList>
    </citation>
    <scope>NUCLEOTIDE SEQUENCE</scope>
    <source>
        <strain evidence="2">CBS 532.94</strain>
    </source>
</reference>
<comment type="caution">
    <text evidence="2">The sequence shown here is derived from an EMBL/GenBank/DDBJ whole genome shotgun (WGS) entry which is preliminary data.</text>
</comment>
<name>A0AAN7C5V2_9PEZI</name>
<organism evidence="2 3">
    <name type="scientific">Achaetomium macrosporum</name>
    <dbReference type="NCBI Taxonomy" id="79813"/>
    <lineage>
        <taxon>Eukaryota</taxon>
        <taxon>Fungi</taxon>
        <taxon>Dikarya</taxon>
        <taxon>Ascomycota</taxon>
        <taxon>Pezizomycotina</taxon>
        <taxon>Sordariomycetes</taxon>
        <taxon>Sordariomycetidae</taxon>
        <taxon>Sordariales</taxon>
        <taxon>Chaetomiaceae</taxon>
        <taxon>Achaetomium</taxon>
    </lineage>
</organism>
<protein>
    <recommendedName>
        <fullName evidence="4">Inosine/uridine-preferring nucleoside hydrolase domain-containing protein</fullName>
    </recommendedName>
</protein>
<evidence type="ECO:0008006" key="4">
    <source>
        <dbReference type="Google" id="ProtNLM"/>
    </source>
</evidence>
<accession>A0AAN7C5V2</accession>
<evidence type="ECO:0000313" key="3">
    <source>
        <dbReference type="Proteomes" id="UP001303760"/>
    </source>
</evidence>
<evidence type="ECO:0000313" key="2">
    <source>
        <dbReference type="EMBL" id="KAK4235770.1"/>
    </source>
</evidence>
<feature type="signal peptide" evidence="1">
    <location>
        <begin position="1"/>
        <end position="22"/>
    </location>
</feature>
<dbReference type="Proteomes" id="UP001303760">
    <property type="component" value="Unassembled WGS sequence"/>
</dbReference>
<keyword evidence="3" id="KW-1185">Reference proteome</keyword>
<dbReference type="InterPro" id="IPR036452">
    <property type="entry name" value="Ribo_hydro-like"/>
</dbReference>
<proteinExistence type="predicted"/>
<reference evidence="2" key="2">
    <citation type="submission" date="2023-05" db="EMBL/GenBank/DDBJ databases">
        <authorList>
            <consortium name="Lawrence Berkeley National Laboratory"/>
            <person name="Steindorff A."/>
            <person name="Hensen N."/>
            <person name="Bonometti L."/>
            <person name="Westerberg I."/>
            <person name="Brannstrom I.O."/>
            <person name="Guillou S."/>
            <person name="Cros-Aarteil S."/>
            <person name="Calhoun S."/>
            <person name="Haridas S."/>
            <person name="Kuo A."/>
            <person name="Mondo S."/>
            <person name="Pangilinan J."/>
            <person name="Riley R."/>
            <person name="Labutti K."/>
            <person name="Andreopoulos B."/>
            <person name="Lipzen A."/>
            <person name="Chen C."/>
            <person name="Yanf M."/>
            <person name="Daum C."/>
            <person name="Ng V."/>
            <person name="Clum A."/>
            <person name="Ohm R."/>
            <person name="Martin F."/>
            <person name="Silar P."/>
            <person name="Natvig D."/>
            <person name="Lalanne C."/>
            <person name="Gautier V."/>
            <person name="Ament-Velasquez S.L."/>
            <person name="Kruys A."/>
            <person name="Hutchinson M.I."/>
            <person name="Powell A.J."/>
            <person name="Barry K."/>
            <person name="Miller A.N."/>
            <person name="Grigoriev I.V."/>
            <person name="Debuchy R."/>
            <person name="Gladieux P."/>
            <person name="Thoren M.H."/>
            <person name="Johannesson H."/>
        </authorList>
    </citation>
    <scope>NUCLEOTIDE SEQUENCE</scope>
    <source>
        <strain evidence="2">CBS 532.94</strain>
    </source>
</reference>
<feature type="chain" id="PRO_5043053099" description="Inosine/uridine-preferring nucleoside hydrolase domain-containing protein" evidence="1">
    <location>
        <begin position="23"/>
        <end position="282"/>
    </location>
</feature>
<dbReference type="GO" id="GO:0016799">
    <property type="term" value="F:hydrolase activity, hydrolyzing N-glycosyl compounds"/>
    <property type="evidence" value="ECO:0007669"/>
    <property type="project" value="InterPro"/>
</dbReference>